<dbReference type="Proteomes" id="UP000735302">
    <property type="component" value="Unassembled WGS sequence"/>
</dbReference>
<dbReference type="AlphaFoldDB" id="A0AAV4D418"/>
<accession>A0AAV4D418</accession>
<protein>
    <submittedName>
        <fullName evidence="1">Uncharacterized protein</fullName>
    </submittedName>
</protein>
<name>A0AAV4D418_9GAST</name>
<proteinExistence type="predicted"/>
<evidence type="ECO:0000313" key="1">
    <source>
        <dbReference type="EMBL" id="GFO38917.1"/>
    </source>
</evidence>
<dbReference type="EMBL" id="BLXT01007365">
    <property type="protein sequence ID" value="GFO38917.1"/>
    <property type="molecule type" value="Genomic_DNA"/>
</dbReference>
<reference evidence="1 2" key="1">
    <citation type="journal article" date="2021" name="Elife">
        <title>Chloroplast acquisition without the gene transfer in kleptoplastic sea slugs, Plakobranchus ocellatus.</title>
        <authorList>
            <person name="Maeda T."/>
            <person name="Takahashi S."/>
            <person name="Yoshida T."/>
            <person name="Shimamura S."/>
            <person name="Takaki Y."/>
            <person name="Nagai Y."/>
            <person name="Toyoda A."/>
            <person name="Suzuki Y."/>
            <person name="Arimoto A."/>
            <person name="Ishii H."/>
            <person name="Satoh N."/>
            <person name="Nishiyama T."/>
            <person name="Hasebe M."/>
            <person name="Maruyama T."/>
            <person name="Minagawa J."/>
            <person name="Obokata J."/>
            <person name="Shigenobu S."/>
        </authorList>
    </citation>
    <scope>NUCLEOTIDE SEQUENCE [LARGE SCALE GENOMIC DNA]</scope>
</reference>
<organism evidence="1 2">
    <name type="scientific">Plakobranchus ocellatus</name>
    <dbReference type="NCBI Taxonomy" id="259542"/>
    <lineage>
        <taxon>Eukaryota</taxon>
        <taxon>Metazoa</taxon>
        <taxon>Spiralia</taxon>
        <taxon>Lophotrochozoa</taxon>
        <taxon>Mollusca</taxon>
        <taxon>Gastropoda</taxon>
        <taxon>Heterobranchia</taxon>
        <taxon>Euthyneura</taxon>
        <taxon>Panpulmonata</taxon>
        <taxon>Sacoglossa</taxon>
        <taxon>Placobranchoidea</taxon>
        <taxon>Plakobranchidae</taxon>
        <taxon>Plakobranchus</taxon>
    </lineage>
</organism>
<evidence type="ECO:0000313" key="2">
    <source>
        <dbReference type="Proteomes" id="UP000735302"/>
    </source>
</evidence>
<keyword evidence="2" id="KW-1185">Reference proteome</keyword>
<comment type="caution">
    <text evidence="1">The sequence shown here is derived from an EMBL/GenBank/DDBJ whole genome shotgun (WGS) entry which is preliminary data.</text>
</comment>
<gene>
    <name evidence="1" type="ORF">PoB_006542200</name>
</gene>
<sequence>MMALFLRAFHYGSKPWTTSRDVIHEARAPLKESSISYIIMLPQHIFQYGSEMWTTTCGSNTISSMPVNSHTFRTSPGRTKYLTVTEHAPGHSWDSRYGTGSFSCKFSQGR</sequence>